<comment type="subcellular location">
    <subcellularLocation>
        <location evidence="8">Nucleus</location>
    </subcellularLocation>
</comment>
<dbReference type="SMART" id="SM00990">
    <property type="entry name" value="VRR_NUC"/>
    <property type="match status" value="1"/>
</dbReference>
<dbReference type="GO" id="GO:0008409">
    <property type="term" value="F:5'-3' exonuclease activity"/>
    <property type="evidence" value="ECO:0007669"/>
    <property type="project" value="TreeGrafter"/>
</dbReference>
<dbReference type="GO" id="GO:0070336">
    <property type="term" value="F:flap-structured DNA binding"/>
    <property type="evidence" value="ECO:0007669"/>
    <property type="project" value="TreeGrafter"/>
</dbReference>
<evidence type="ECO:0000256" key="7">
    <source>
        <dbReference type="ARBA" id="ARBA00023211"/>
    </source>
</evidence>
<dbReference type="CDD" id="cd22326">
    <property type="entry name" value="FAN1-like"/>
    <property type="match status" value="1"/>
</dbReference>
<reference evidence="11 12" key="1">
    <citation type="journal article" date="2020" name="Nat. Food">
        <title>A phased Vanilla planifolia genome enables genetic improvement of flavour and production.</title>
        <authorList>
            <person name="Hasing T."/>
            <person name="Tang H."/>
            <person name="Brym M."/>
            <person name="Khazi F."/>
            <person name="Huang T."/>
            <person name="Chambers A.H."/>
        </authorList>
    </citation>
    <scope>NUCLEOTIDE SEQUENCE [LARGE SCALE GENOMIC DNA]</scope>
    <source>
        <tissue evidence="11">Leaf</tissue>
    </source>
</reference>
<dbReference type="InterPro" id="IPR014905">
    <property type="entry name" value="HIRAN"/>
</dbReference>
<comment type="caution">
    <text evidence="11">The sequence shown here is derived from an EMBL/GenBank/DDBJ whole genome shotgun (WGS) entry which is preliminary data.</text>
</comment>
<evidence type="ECO:0000256" key="4">
    <source>
        <dbReference type="ARBA" id="ARBA00022723"/>
    </source>
</evidence>
<dbReference type="PANTHER" id="PTHR15749:SF4">
    <property type="entry name" value="FANCONI-ASSOCIATED NUCLEASE 1"/>
    <property type="match status" value="1"/>
</dbReference>
<dbReference type="Pfam" id="PF21170">
    <property type="entry name" value="FAN1_TPR"/>
    <property type="match status" value="1"/>
</dbReference>
<comment type="function">
    <text evidence="8">Nuclease required for the repair of DNA interstrand cross-links (ICL). Acts as a 5'-3' exonuclease that anchors at a cut end of DNA and cleaves DNA successively at every third nucleotide, allowing to excise an ICL from one strand through flanking incisions.</text>
</comment>
<comment type="cofactor">
    <cofactor evidence="8">
        <name>Mg(2+)</name>
        <dbReference type="ChEBI" id="CHEBI:18420"/>
    </cofactor>
    <cofactor evidence="8">
        <name>Mn(2+)</name>
        <dbReference type="ChEBI" id="CHEBI:29035"/>
    </cofactor>
</comment>
<keyword evidence="5 8" id="KW-0378">Hydrolase</keyword>
<dbReference type="GO" id="GO:0017108">
    <property type="term" value="F:5'-flap endonuclease activity"/>
    <property type="evidence" value="ECO:0007669"/>
    <property type="project" value="TreeGrafter"/>
</dbReference>
<dbReference type="InterPro" id="IPR049125">
    <property type="entry name" value="FAN1-like_WH"/>
</dbReference>
<dbReference type="GO" id="GO:0008270">
    <property type="term" value="F:zinc ion binding"/>
    <property type="evidence" value="ECO:0007669"/>
    <property type="project" value="InterPro"/>
</dbReference>
<keyword evidence="7 8" id="KW-0464">Manganese</keyword>
<name>A0A835UD42_VANPL</name>
<organism evidence="11 12">
    <name type="scientific">Vanilla planifolia</name>
    <name type="common">Vanilla</name>
    <dbReference type="NCBI Taxonomy" id="51239"/>
    <lineage>
        <taxon>Eukaryota</taxon>
        <taxon>Viridiplantae</taxon>
        <taxon>Streptophyta</taxon>
        <taxon>Embryophyta</taxon>
        <taxon>Tracheophyta</taxon>
        <taxon>Spermatophyta</taxon>
        <taxon>Magnoliopsida</taxon>
        <taxon>Liliopsida</taxon>
        <taxon>Asparagales</taxon>
        <taxon>Orchidaceae</taxon>
        <taxon>Vanilloideae</taxon>
        <taxon>Vanilleae</taxon>
        <taxon>Vanilla</taxon>
    </lineage>
</organism>
<dbReference type="InterPro" id="IPR014883">
    <property type="entry name" value="VRR_NUC"/>
</dbReference>
<evidence type="ECO:0000313" key="11">
    <source>
        <dbReference type="EMBL" id="KAG0454976.1"/>
    </source>
</evidence>
<keyword evidence="8" id="KW-0227">DNA damage</keyword>
<protein>
    <recommendedName>
        <fullName evidence="8">Fanconi-associated nuclease</fullName>
        <ecNumber evidence="8">3.1.4.1</ecNumber>
    </recommendedName>
</protein>
<dbReference type="InterPro" id="IPR011856">
    <property type="entry name" value="tRNA_endonuc-like_dom_sf"/>
</dbReference>
<comment type="catalytic activity">
    <reaction evidence="1 8">
        <text>Hydrolytically removes 5'-nucleotides successively from the 3'-hydroxy termini of 3'-hydroxy-terminated oligonucleotides.</text>
        <dbReference type="EC" id="3.1.4.1"/>
    </reaction>
</comment>
<comment type="similarity">
    <text evidence="2 8">Belongs to the FAN1 family.</text>
</comment>
<dbReference type="GO" id="GO:0036297">
    <property type="term" value="P:interstrand cross-link repair"/>
    <property type="evidence" value="ECO:0007669"/>
    <property type="project" value="InterPro"/>
</dbReference>
<keyword evidence="6 8" id="KW-0460">Magnesium</keyword>
<keyword evidence="8" id="KW-0539">Nucleus</keyword>
<evidence type="ECO:0000256" key="5">
    <source>
        <dbReference type="ARBA" id="ARBA00022801"/>
    </source>
</evidence>
<evidence type="ECO:0000259" key="9">
    <source>
        <dbReference type="SMART" id="SM00910"/>
    </source>
</evidence>
<keyword evidence="4 8" id="KW-0479">Metal-binding</keyword>
<evidence type="ECO:0000256" key="2">
    <source>
        <dbReference type="ARBA" id="ARBA00005533"/>
    </source>
</evidence>
<feature type="domain" description="VRR-NUC" evidence="10">
    <location>
        <begin position="829"/>
        <end position="948"/>
    </location>
</feature>
<sequence length="952" mass="107659">MASFRSSQSLSMLHGRESLLRLIGKRRRSFSSSLACRLRSQEDSDLRSAELSRSVEKRTFSRGDKGHDLEWVSCPADGDSVRGSDLAADSHLDECLARGKKRKFNQRTLLQVRFFSEPRGTNPVQVDNAKVNDCEVELHQDNQLFNSFESAEPPGPSLFNLDSGNGISSEESMAGNAAKGEVADPHFSCRFSTNARLPKIDSCQAKHKYFLETCIVGRRFCEKAELQHGARIYVLREPENARDENAIKVLCENQGCKFILGYLPRELARYLSPLIDGHQINCEGSISSIPKNALDSVPITLVCQKVVQQCDLISEIHEDFELLWEKVLHANESAKVLPISTTKYQQNFCLLLEDVMNNHSQLFTDEEKSFIGSFCSLSGDAQRLFIRLYAQKGPWFRSSNISYKEISDLDAAIQELQLTGYLCSFSPEIQSDLYELKDVLDVLTVNELRQLFSKDLAKNGRSPGHKQELVETIVSSYLSGSCPILPKKFLKYAGKLVKISSGSNVIFNRIQRLFFLNGEQDLSAFLLVDIGLIKFPEYTCIVTQPIFNCRTDLLEYEEAIEVAQIIDEALDQNDMEMISQCIKISDSRMTFDFCAKTPSPVSETQPDFFSHFSASWVYSKVFTLGVSIYEREHRYEDATRLLKVLLKRIKYDSRRGYWTLRLSVDLEHLGQFNESLSVAEEGIGDPWIRAGSRIAIQRRVLRLGKPPRRWKIPCYAEAVKRKITEVKITGRPLNNETGTKNLFYSYDGELCGVEQLALEYYADEGGGWKGVHSESGIWMTIFGLLMWDVIFSPVPNVFLSKFQVAPLDLLTDDFYPARKDSMESQIKKIQEGMAEEMLITSWQLHHGTLCHGVNWDKFSLSDLRAAVSCVGGGPLASLCRHLAMDYKSWSSGMPDLLLWRFHGGDLDGGEAKLVEVKGPRDRLSEQQRAWILTLMDCGFVTEVCKVNPFPSS</sequence>
<dbReference type="EC" id="3.1.4.1" evidence="8"/>
<dbReference type="InterPro" id="IPR049132">
    <property type="entry name" value="FAN1-like_euk"/>
</dbReference>
<dbReference type="Pfam" id="PF21315">
    <property type="entry name" value="FAN1_HTH"/>
    <property type="match status" value="1"/>
</dbReference>
<evidence type="ECO:0000256" key="8">
    <source>
        <dbReference type="RuleBase" id="RU365033"/>
    </source>
</evidence>
<evidence type="ECO:0000256" key="1">
    <source>
        <dbReference type="ARBA" id="ARBA00000983"/>
    </source>
</evidence>
<accession>A0A835UD42</accession>
<dbReference type="PANTHER" id="PTHR15749">
    <property type="entry name" value="FANCONI-ASSOCIATED NUCLEASE 1"/>
    <property type="match status" value="1"/>
</dbReference>
<dbReference type="InterPro" id="IPR033315">
    <property type="entry name" value="Fan1-like"/>
</dbReference>
<evidence type="ECO:0000256" key="3">
    <source>
        <dbReference type="ARBA" id="ARBA00022722"/>
    </source>
</evidence>
<evidence type="ECO:0000256" key="6">
    <source>
        <dbReference type="ARBA" id="ARBA00022842"/>
    </source>
</evidence>
<evidence type="ECO:0000259" key="10">
    <source>
        <dbReference type="SMART" id="SM00990"/>
    </source>
</evidence>
<keyword evidence="12" id="KW-1185">Reference proteome</keyword>
<dbReference type="GO" id="GO:0004528">
    <property type="term" value="F:phosphodiesterase I activity"/>
    <property type="evidence" value="ECO:0007669"/>
    <property type="project" value="UniProtKB-EC"/>
</dbReference>
<feature type="domain" description="HIRAN" evidence="9">
    <location>
        <begin position="208"/>
        <end position="305"/>
    </location>
</feature>
<dbReference type="InterPro" id="IPR049126">
    <property type="entry name" value="FAN1-like_TPR"/>
</dbReference>
<dbReference type="OrthoDB" id="372624at2759"/>
<dbReference type="GO" id="GO:0016818">
    <property type="term" value="F:hydrolase activity, acting on acid anhydrides, in phosphorus-containing anhydrides"/>
    <property type="evidence" value="ECO:0007669"/>
    <property type="project" value="InterPro"/>
</dbReference>
<dbReference type="Pfam" id="PF08774">
    <property type="entry name" value="VRR_NUC"/>
    <property type="match status" value="1"/>
</dbReference>
<dbReference type="GO" id="GO:0005634">
    <property type="term" value="C:nucleus"/>
    <property type="evidence" value="ECO:0007669"/>
    <property type="project" value="UniProtKB-SubCell"/>
</dbReference>
<keyword evidence="3 8" id="KW-0540">Nuclease</keyword>
<proteinExistence type="inferred from homology"/>
<dbReference type="EMBL" id="JADCNL010000013">
    <property type="protein sequence ID" value="KAG0454976.1"/>
    <property type="molecule type" value="Genomic_DNA"/>
</dbReference>
<gene>
    <name evidence="11" type="ORF">HPP92_024268</name>
</gene>
<dbReference type="Gene3D" id="3.40.1350.10">
    <property type="match status" value="1"/>
</dbReference>
<evidence type="ECO:0000313" key="12">
    <source>
        <dbReference type="Proteomes" id="UP000636800"/>
    </source>
</evidence>
<dbReference type="AlphaFoldDB" id="A0A835UD42"/>
<dbReference type="Proteomes" id="UP000636800">
    <property type="component" value="Chromosome 13"/>
</dbReference>
<dbReference type="Gene3D" id="3.30.70.2330">
    <property type="match status" value="1"/>
</dbReference>
<keyword evidence="8" id="KW-0234">DNA repair</keyword>
<dbReference type="SMART" id="SM00910">
    <property type="entry name" value="HIRAN"/>
    <property type="match status" value="1"/>
</dbReference>
<dbReference type="Pfam" id="PF08797">
    <property type="entry name" value="HIRAN"/>
    <property type="match status" value="1"/>
</dbReference>